<organism evidence="1 2">
    <name type="scientific">Wickerhamomyces pijperi</name>
    <name type="common">Yeast</name>
    <name type="synonym">Pichia pijperi</name>
    <dbReference type="NCBI Taxonomy" id="599730"/>
    <lineage>
        <taxon>Eukaryota</taxon>
        <taxon>Fungi</taxon>
        <taxon>Dikarya</taxon>
        <taxon>Ascomycota</taxon>
        <taxon>Saccharomycotina</taxon>
        <taxon>Saccharomycetes</taxon>
        <taxon>Phaffomycetales</taxon>
        <taxon>Wickerhamomycetaceae</taxon>
        <taxon>Wickerhamomyces</taxon>
    </lineage>
</organism>
<keyword evidence="2" id="KW-1185">Reference proteome</keyword>
<gene>
    <name evidence="1" type="ORF">WICPIJ_008807</name>
</gene>
<protein>
    <submittedName>
        <fullName evidence="1">Uncharacterized protein</fullName>
    </submittedName>
</protein>
<dbReference type="AlphaFoldDB" id="A0A9P8PWH1"/>
<sequence>MDLGFKIGAGILVRRLLGICPNSNTCAINLSNAKNPPISKLTISLKIFSNNSIVVWGNLKLFFKNLKTSATLIIVEPLRTTISLYQRRYVFDSSGVSCAFVRDNGAIRSSYSSTGSTPLVVGLV</sequence>
<reference evidence="1" key="1">
    <citation type="journal article" date="2021" name="Open Biol.">
        <title>Shared evolutionary footprints suggest mitochondrial oxidative damage underlies multiple complex I losses in fungi.</title>
        <authorList>
            <person name="Schikora-Tamarit M.A."/>
            <person name="Marcet-Houben M."/>
            <person name="Nosek J."/>
            <person name="Gabaldon T."/>
        </authorList>
    </citation>
    <scope>NUCLEOTIDE SEQUENCE</scope>
    <source>
        <strain evidence="1">CBS2887</strain>
    </source>
</reference>
<proteinExistence type="predicted"/>
<dbReference type="Proteomes" id="UP000774326">
    <property type="component" value="Unassembled WGS sequence"/>
</dbReference>
<accession>A0A9P8PWH1</accession>
<name>A0A9P8PWH1_WICPI</name>
<evidence type="ECO:0000313" key="2">
    <source>
        <dbReference type="Proteomes" id="UP000774326"/>
    </source>
</evidence>
<reference evidence="1" key="2">
    <citation type="submission" date="2021-01" db="EMBL/GenBank/DDBJ databases">
        <authorList>
            <person name="Schikora-Tamarit M.A."/>
        </authorList>
    </citation>
    <scope>NUCLEOTIDE SEQUENCE</scope>
    <source>
        <strain evidence="1">CBS2887</strain>
    </source>
</reference>
<evidence type="ECO:0000313" key="1">
    <source>
        <dbReference type="EMBL" id="KAH3678880.1"/>
    </source>
</evidence>
<comment type="caution">
    <text evidence="1">The sequence shown here is derived from an EMBL/GenBank/DDBJ whole genome shotgun (WGS) entry which is preliminary data.</text>
</comment>
<dbReference type="EMBL" id="JAEUBG010005058">
    <property type="protein sequence ID" value="KAH3678880.1"/>
    <property type="molecule type" value="Genomic_DNA"/>
</dbReference>